<dbReference type="Pfam" id="PF01408">
    <property type="entry name" value="GFO_IDH_MocA"/>
    <property type="match status" value="1"/>
</dbReference>
<comment type="caution">
    <text evidence="4">The sequence shown here is derived from an EMBL/GenBank/DDBJ whole genome shotgun (WGS) entry which is preliminary data.</text>
</comment>
<reference evidence="4 5" key="1">
    <citation type="journal article" date="2020" name="Int. J. Syst. Evol. Microbiol.">
        <title>Reclassification of Streptomyces castelarensis and Streptomyces sporoclivatus as later heterotypic synonyms of Streptomyces antimycoticus.</title>
        <authorList>
            <person name="Komaki H."/>
            <person name="Tamura T."/>
        </authorList>
    </citation>
    <scope>NUCLEOTIDE SEQUENCE [LARGE SCALE GENOMIC DNA]</scope>
    <source>
        <strain evidence="4 5">NBRC 13459</strain>
    </source>
</reference>
<evidence type="ECO:0000259" key="3">
    <source>
        <dbReference type="Pfam" id="PF22725"/>
    </source>
</evidence>
<proteinExistence type="predicted"/>
<dbReference type="InterPro" id="IPR055170">
    <property type="entry name" value="GFO_IDH_MocA-like_dom"/>
</dbReference>
<dbReference type="PANTHER" id="PTHR43818">
    <property type="entry name" value="BCDNA.GH03377"/>
    <property type="match status" value="1"/>
</dbReference>
<dbReference type="InterPro" id="IPR050463">
    <property type="entry name" value="Gfo/Idh/MocA_oxidrdct_glycsds"/>
</dbReference>
<feature type="domain" description="Gfo/Idh/MocA-like oxidoreductase N-terminal" evidence="2">
    <location>
        <begin position="7"/>
        <end position="133"/>
    </location>
</feature>
<dbReference type="GO" id="GO:0000166">
    <property type="term" value="F:nucleotide binding"/>
    <property type="evidence" value="ECO:0007669"/>
    <property type="project" value="InterPro"/>
</dbReference>
<gene>
    <name evidence="4" type="ORF">SVIO_015910</name>
</gene>
<dbReference type="Pfam" id="PF22725">
    <property type="entry name" value="GFO_IDH_MocA_C3"/>
    <property type="match status" value="1"/>
</dbReference>
<dbReference type="EMBL" id="BJHW01000001">
    <property type="protein sequence ID" value="GDY50968.1"/>
    <property type="molecule type" value="Genomic_DNA"/>
</dbReference>
<dbReference type="InterPro" id="IPR000683">
    <property type="entry name" value="Gfo/Idh/MocA-like_OxRdtase_N"/>
</dbReference>
<accession>A0A4D4KX94</accession>
<dbReference type="RefSeq" id="WP_344596770.1">
    <property type="nucleotide sequence ID" value="NZ_BAAASO010000041.1"/>
</dbReference>
<feature type="domain" description="GFO/IDH/MocA-like oxidoreductase" evidence="3">
    <location>
        <begin position="143"/>
        <end position="288"/>
    </location>
</feature>
<evidence type="ECO:0000313" key="4">
    <source>
        <dbReference type="EMBL" id="GDY50968.1"/>
    </source>
</evidence>
<dbReference type="GO" id="GO:0016491">
    <property type="term" value="F:oxidoreductase activity"/>
    <property type="evidence" value="ECO:0007669"/>
    <property type="project" value="UniProtKB-KW"/>
</dbReference>
<organism evidence="4 5">
    <name type="scientific">Streptomyces violaceusniger</name>
    <dbReference type="NCBI Taxonomy" id="68280"/>
    <lineage>
        <taxon>Bacteria</taxon>
        <taxon>Bacillati</taxon>
        <taxon>Actinomycetota</taxon>
        <taxon>Actinomycetes</taxon>
        <taxon>Kitasatosporales</taxon>
        <taxon>Streptomycetaceae</taxon>
        <taxon>Streptomyces</taxon>
        <taxon>Streptomyces violaceusniger group</taxon>
    </lineage>
</organism>
<dbReference type="Gene3D" id="3.30.360.10">
    <property type="entry name" value="Dihydrodipicolinate Reductase, domain 2"/>
    <property type="match status" value="1"/>
</dbReference>
<dbReference type="SUPFAM" id="SSF55347">
    <property type="entry name" value="Glyceraldehyde-3-phosphate dehydrogenase-like, C-terminal domain"/>
    <property type="match status" value="1"/>
</dbReference>
<dbReference type="Gene3D" id="3.40.50.720">
    <property type="entry name" value="NAD(P)-binding Rossmann-like Domain"/>
    <property type="match status" value="1"/>
</dbReference>
<protein>
    <submittedName>
        <fullName evidence="4">Dehydrogenase</fullName>
    </submittedName>
</protein>
<dbReference type="PANTHER" id="PTHR43818:SF11">
    <property type="entry name" value="BCDNA.GH03377"/>
    <property type="match status" value="1"/>
</dbReference>
<evidence type="ECO:0000259" key="2">
    <source>
        <dbReference type="Pfam" id="PF01408"/>
    </source>
</evidence>
<evidence type="ECO:0000256" key="1">
    <source>
        <dbReference type="ARBA" id="ARBA00023002"/>
    </source>
</evidence>
<sequence length="394" mass="41499">MTTTQPIGVAVIGAGMAGRAHLAGYRAASTMYDAGLPGIRLVAVADIHEPFARDAARRYGYQRAETDWRAIAEAPDIDAVSVVVANPLHREIVEGLLAAGKHVLCEKPLAPTVADAEAMVRAAERSGRVAATGFTLRRSPAINAVRRQVTEGPLGRVQHFNGHYWCDYGHNSDAPMSWRYRGGPGSGALSDIGSHLVDVGEYFCGPVRGVRGAVLSIQVPDRPVPLGAAVGHSAAVEVSTERRRVGNEDIATFTATFASGAVGTFSVSRIARGLANALGFEVFSEGGAATFDMSRPAEFTLADSAPPADSDGYRRVVVGPQHAYIAAGLPMDFPGVGHGQNDFFAWQARAFLEQIAGLDRLPHCPTLADGLHNLRVLDAIVSSATADGKAVTVQ</sequence>
<keyword evidence="1" id="KW-0560">Oxidoreductase</keyword>
<evidence type="ECO:0000313" key="5">
    <source>
        <dbReference type="Proteomes" id="UP000301309"/>
    </source>
</evidence>
<keyword evidence="5" id="KW-1185">Reference proteome</keyword>
<dbReference type="Proteomes" id="UP000301309">
    <property type="component" value="Unassembled WGS sequence"/>
</dbReference>
<dbReference type="SUPFAM" id="SSF51735">
    <property type="entry name" value="NAD(P)-binding Rossmann-fold domains"/>
    <property type="match status" value="1"/>
</dbReference>
<dbReference type="InterPro" id="IPR036291">
    <property type="entry name" value="NAD(P)-bd_dom_sf"/>
</dbReference>
<dbReference type="AlphaFoldDB" id="A0A4D4KX94"/>
<name>A0A4D4KX94_STRVO</name>